<feature type="signal peptide" evidence="2">
    <location>
        <begin position="1"/>
        <end position="22"/>
    </location>
</feature>
<dbReference type="Pfam" id="PF18962">
    <property type="entry name" value="Por_Secre_tail"/>
    <property type="match status" value="1"/>
</dbReference>
<keyword evidence="1 2" id="KW-0732">Signal</keyword>
<protein>
    <submittedName>
        <fullName evidence="4">T9SS type A sorting domain-containing protein</fullName>
    </submittedName>
</protein>
<dbReference type="Proteomes" id="UP000516305">
    <property type="component" value="Chromosome"/>
</dbReference>
<organism evidence="4 5">
    <name type="scientific">Croceimicrobium hydrocarbonivorans</name>
    <dbReference type="NCBI Taxonomy" id="2761580"/>
    <lineage>
        <taxon>Bacteria</taxon>
        <taxon>Pseudomonadati</taxon>
        <taxon>Bacteroidota</taxon>
        <taxon>Flavobacteriia</taxon>
        <taxon>Flavobacteriales</taxon>
        <taxon>Owenweeksiaceae</taxon>
        <taxon>Croceimicrobium</taxon>
    </lineage>
</organism>
<dbReference type="KEGG" id="chyd:H4K34_07020"/>
<evidence type="ECO:0000313" key="4">
    <source>
        <dbReference type="EMBL" id="QNR25587.1"/>
    </source>
</evidence>
<dbReference type="AlphaFoldDB" id="A0A7H0VIN9"/>
<dbReference type="NCBIfam" id="TIGR04183">
    <property type="entry name" value="Por_Secre_tail"/>
    <property type="match status" value="1"/>
</dbReference>
<evidence type="ECO:0000256" key="2">
    <source>
        <dbReference type="SAM" id="SignalP"/>
    </source>
</evidence>
<feature type="domain" description="Secretion system C-terminal sorting" evidence="3">
    <location>
        <begin position="218"/>
        <end position="278"/>
    </location>
</feature>
<feature type="chain" id="PRO_5029014548" evidence="2">
    <location>
        <begin position="23"/>
        <end position="283"/>
    </location>
</feature>
<dbReference type="InterPro" id="IPR026444">
    <property type="entry name" value="Secre_tail"/>
</dbReference>
<name>A0A7H0VIN9_9FLAO</name>
<gene>
    <name evidence="4" type="ORF">H4K34_07020</name>
</gene>
<dbReference type="EMBL" id="CP060139">
    <property type="protein sequence ID" value="QNR25587.1"/>
    <property type="molecule type" value="Genomic_DNA"/>
</dbReference>
<evidence type="ECO:0000259" key="3">
    <source>
        <dbReference type="Pfam" id="PF18962"/>
    </source>
</evidence>
<evidence type="ECO:0000256" key="1">
    <source>
        <dbReference type="ARBA" id="ARBA00022729"/>
    </source>
</evidence>
<sequence>MKTIFLSTVLSLCLLFSFNLKGQYQLLAADPSNDGANPQLADGTHFAYYYDAQSDSIHFRVELNSLSPSMASGFGCNVMVNLFSTEPTFNFWGQDNQLPYHYLLTAWVTGSPPSNYTGTIGIADASGVNAQNYTNLYQNNVQIVIEPNLTRVSFVVKREDIMPARFQSPSTGILSASVAAAVGSNQSWNDDLFDPDSRIQIDMNGIGLEENTNSTFHLYPNPCSGQLYLDLDKDQLIQIIDAQGRVLQSLTYTHGQALDLSFLKAGLYQIRTATGQYQSFIRQ</sequence>
<keyword evidence="5" id="KW-1185">Reference proteome</keyword>
<accession>A0A7H0VIN9</accession>
<dbReference type="RefSeq" id="WP_210760114.1">
    <property type="nucleotide sequence ID" value="NZ_CP060139.1"/>
</dbReference>
<reference evidence="4 5" key="1">
    <citation type="submission" date="2020-08" db="EMBL/GenBank/DDBJ databases">
        <title>Croceimicrobium hydrocarbonivorans gen. nov., sp. nov., a novel marine bacterium isolated from a bacterial consortium that degrades polyethylene terephthalate.</title>
        <authorList>
            <person name="Liu R."/>
        </authorList>
    </citation>
    <scope>NUCLEOTIDE SEQUENCE [LARGE SCALE GENOMIC DNA]</scope>
    <source>
        <strain evidence="4 5">A20-9</strain>
    </source>
</reference>
<proteinExistence type="predicted"/>
<evidence type="ECO:0000313" key="5">
    <source>
        <dbReference type="Proteomes" id="UP000516305"/>
    </source>
</evidence>